<dbReference type="SUPFAM" id="SSF53328">
    <property type="entry name" value="Formyltransferase"/>
    <property type="match status" value="1"/>
</dbReference>
<dbReference type="RefSeq" id="WP_147813639.1">
    <property type="nucleotide sequence ID" value="NZ_BPRA01000003.1"/>
</dbReference>
<organism evidence="6 7">
    <name type="scientific">Methylobacterium thuringiense</name>
    <dbReference type="NCBI Taxonomy" id="1003091"/>
    <lineage>
        <taxon>Bacteria</taxon>
        <taxon>Pseudomonadati</taxon>
        <taxon>Pseudomonadota</taxon>
        <taxon>Alphaproteobacteria</taxon>
        <taxon>Hyphomicrobiales</taxon>
        <taxon>Methylobacteriaceae</taxon>
        <taxon>Methylobacterium</taxon>
    </lineage>
</organism>
<protein>
    <recommendedName>
        <fullName evidence="4">Phosphoribosylglycinamide formyltransferase</fullName>
        <ecNumber evidence="4">2.1.2.2</ecNumber>
    </recommendedName>
    <alternativeName>
        <fullName evidence="4">5'-phosphoribosylglycinamide transformylase</fullName>
    </alternativeName>
    <alternativeName>
        <fullName evidence="4">GAR transformylase</fullName>
        <shortName evidence="4">GART</shortName>
    </alternativeName>
</protein>
<dbReference type="PANTHER" id="PTHR43369">
    <property type="entry name" value="PHOSPHORIBOSYLGLYCINAMIDE FORMYLTRANSFERASE"/>
    <property type="match status" value="1"/>
</dbReference>
<name>A0ABQ4THR5_9HYPH</name>
<dbReference type="HAMAP" id="MF_01930">
    <property type="entry name" value="PurN"/>
    <property type="match status" value="1"/>
</dbReference>
<comment type="similarity">
    <text evidence="4">Belongs to the GART family.</text>
</comment>
<comment type="caution">
    <text evidence="4">Lacks conserved residue(s) required for the propagation of feature annotation.</text>
</comment>
<evidence type="ECO:0000256" key="4">
    <source>
        <dbReference type="HAMAP-Rule" id="MF_01930"/>
    </source>
</evidence>
<accession>A0ABQ4THR5</accession>
<dbReference type="PANTHER" id="PTHR43369:SF2">
    <property type="entry name" value="PHOSPHORIBOSYLGLYCINAMIDE FORMYLTRANSFERASE"/>
    <property type="match status" value="1"/>
</dbReference>
<keyword evidence="3 4" id="KW-0658">Purine biosynthesis</keyword>
<dbReference type="Pfam" id="PF00551">
    <property type="entry name" value="Formyl_trans_N"/>
    <property type="match status" value="1"/>
</dbReference>
<comment type="pathway">
    <text evidence="1 4">Purine metabolism; IMP biosynthesis via de novo pathway; N(2)-formyl-N(1)-(5-phospho-D-ribosyl)glycinamide from N(1)-(5-phospho-D-ribosyl)glycinamide (10-formyl THF route): step 1/1.</text>
</comment>
<dbReference type="NCBIfam" id="TIGR00639">
    <property type="entry name" value="PurN"/>
    <property type="match status" value="1"/>
</dbReference>
<dbReference type="Gene3D" id="3.40.50.170">
    <property type="entry name" value="Formyl transferase, N-terminal domain"/>
    <property type="match status" value="1"/>
</dbReference>
<comment type="catalytic activity">
    <reaction evidence="4">
        <text>N(1)-(5-phospho-beta-D-ribosyl)glycinamide + (6R)-10-formyltetrahydrofolate = N(2)-formyl-N(1)-(5-phospho-beta-D-ribosyl)glycinamide + (6S)-5,6,7,8-tetrahydrofolate + H(+)</text>
        <dbReference type="Rhea" id="RHEA:15053"/>
        <dbReference type="ChEBI" id="CHEBI:15378"/>
        <dbReference type="ChEBI" id="CHEBI:57453"/>
        <dbReference type="ChEBI" id="CHEBI:143788"/>
        <dbReference type="ChEBI" id="CHEBI:147286"/>
        <dbReference type="ChEBI" id="CHEBI:195366"/>
        <dbReference type="EC" id="2.1.2.2"/>
    </reaction>
</comment>
<keyword evidence="2 4" id="KW-0808">Transferase</keyword>
<keyword evidence="7" id="KW-1185">Reference proteome</keyword>
<feature type="binding site" evidence="4">
    <location>
        <begin position="17"/>
        <end position="19"/>
    </location>
    <ligand>
        <name>N(1)-(5-phospho-beta-D-ribosyl)glycinamide</name>
        <dbReference type="ChEBI" id="CHEBI:143788"/>
    </ligand>
</feature>
<dbReference type="EC" id="2.1.2.2" evidence="4"/>
<gene>
    <name evidence="4 6" type="primary">purN</name>
    <name evidence="6" type="ORF">EKPJFOCH_0801</name>
</gene>
<evidence type="ECO:0000256" key="3">
    <source>
        <dbReference type="ARBA" id="ARBA00022755"/>
    </source>
</evidence>
<comment type="caution">
    <text evidence="6">The sequence shown here is derived from an EMBL/GenBank/DDBJ whole genome shotgun (WGS) entry which is preliminary data.</text>
</comment>
<feature type="binding site" evidence="4">
    <location>
        <position position="70"/>
    </location>
    <ligand>
        <name>(6R)-10-formyltetrahydrofolate</name>
        <dbReference type="ChEBI" id="CHEBI:195366"/>
    </ligand>
</feature>
<dbReference type="EMBL" id="BPRA01000003">
    <property type="protein sequence ID" value="GJE54327.1"/>
    <property type="molecule type" value="Genomic_DNA"/>
</dbReference>
<dbReference type="Proteomes" id="UP001055101">
    <property type="component" value="Unassembled WGS sequence"/>
</dbReference>
<reference evidence="6" key="1">
    <citation type="journal article" date="2021" name="Front. Microbiol.">
        <title>Comprehensive Comparative Genomics and Phenotyping of Methylobacterium Species.</title>
        <authorList>
            <person name="Alessa O."/>
            <person name="Ogura Y."/>
            <person name="Fujitani Y."/>
            <person name="Takami H."/>
            <person name="Hayashi T."/>
            <person name="Sahin N."/>
            <person name="Tani A."/>
        </authorList>
    </citation>
    <scope>NUCLEOTIDE SEQUENCE</scope>
    <source>
        <strain evidence="6">DSM 23674</strain>
    </source>
</reference>
<reference evidence="6" key="2">
    <citation type="submission" date="2021-08" db="EMBL/GenBank/DDBJ databases">
        <authorList>
            <person name="Tani A."/>
            <person name="Ola A."/>
            <person name="Ogura Y."/>
            <person name="Katsura K."/>
            <person name="Hayashi T."/>
        </authorList>
    </citation>
    <scope>NUCLEOTIDE SEQUENCE</scope>
    <source>
        <strain evidence="6">DSM 23674</strain>
    </source>
</reference>
<dbReference type="InterPro" id="IPR002376">
    <property type="entry name" value="Formyl_transf_N"/>
</dbReference>
<comment type="function">
    <text evidence="4">Catalyzes the transfer of a formyl group from 10-formyltetrahydrofolate to 5-phospho-ribosyl-glycinamide (GAR), producing 5-phospho-ribosyl-N-formylglycinamide (FGAR) and tetrahydrofolate.</text>
</comment>
<feature type="domain" description="Formyl transferase N-terminal" evidence="5">
    <location>
        <begin position="7"/>
        <end position="187"/>
    </location>
</feature>
<sequence>MSEHRKKRVAILISGRGSNMVSVIEAAKAADYPAEIVLVLSNRPDAAGLARAAEAGIPTQAIDHKTFESRESFDAALDTALREAGTELVCLAGFMRIFSAGFVEAWAGRMINIHPSLLPLFRGAQTHEQALAAGVRLHGCTVHYVVPELDAGPIIAQAAVPVLAGDDADSLAARVIVQEHRLYPKALALVASGRAPLEGGRVAFATGQGTEGALHSL</sequence>
<feature type="binding site" evidence="4">
    <location>
        <position position="112"/>
    </location>
    <ligand>
        <name>(6R)-10-formyltetrahydrofolate</name>
        <dbReference type="ChEBI" id="CHEBI:195366"/>
    </ligand>
</feature>
<feature type="site" description="Raises pKa of active site His" evidence="4">
    <location>
        <position position="150"/>
    </location>
</feature>
<proteinExistence type="inferred from homology"/>
<evidence type="ECO:0000256" key="2">
    <source>
        <dbReference type="ARBA" id="ARBA00022679"/>
    </source>
</evidence>
<evidence type="ECO:0000313" key="7">
    <source>
        <dbReference type="Proteomes" id="UP001055101"/>
    </source>
</evidence>
<evidence type="ECO:0000256" key="1">
    <source>
        <dbReference type="ARBA" id="ARBA00005054"/>
    </source>
</evidence>
<dbReference type="CDD" id="cd08645">
    <property type="entry name" value="FMT_core_GART"/>
    <property type="match status" value="1"/>
</dbReference>
<dbReference type="InterPro" id="IPR004607">
    <property type="entry name" value="GART"/>
</dbReference>
<evidence type="ECO:0000259" key="5">
    <source>
        <dbReference type="Pfam" id="PF00551"/>
    </source>
</evidence>
<feature type="active site" description="Proton donor" evidence="4">
    <location>
        <position position="114"/>
    </location>
</feature>
<dbReference type="InterPro" id="IPR036477">
    <property type="entry name" value="Formyl_transf_N_sf"/>
</dbReference>
<evidence type="ECO:0000313" key="6">
    <source>
        <dbReference type="EMBL" id="GJE54327.1"/>
    </source>
</evidence>